<dbReference type="EMBL" id="ML208456">
    <property type="protein sequence ID" value="TFK64892.1"/>
    <property type="molecule type" value="Genomic_DNA"/>
</dbReference>
<proteinExistence type="predicted"/>
<accession>A0ACD3AGL2</accession>
<evidence type="ECO:0000313" key="2">
    <source>
        <dbReference type="Proteomes" id="UP000308600"/>
    </source>
</evidence>
<keyword evidence="2" id="KW-1185">Reference proteome</keyword>
<protein>
    <submittedName>
        <fullName evidence="1">Uncharacterized protein</fullName>
    </submittedName>
</protein>
<organism evidence="1 2">
    <name type="scientific">Pluteus cervinus</name>
    <dbReference type="NCBI Taxonomy" id="181527"/>
    <lineage>
        <taxon>Eukaryota</taxon>
        <taxon>Fungi</taxon>
        <taxon>Dikarya</taxon>
        <taxon>Basidiomycota</taxon>
        <taxon>Agaricomycotina</taxon>
        <taxon>Agaricomycetes</taxon>
        <taxon>Agaricomycetidae</taxon>
        <taxon>Agaricales</taxon>
        <taxon>Pluteineae</taxon>
        <taxon>Pluteaceae</taxon>
        <taxon>Pluteus</taxon>
    </lineage>
</organism>
<dbReference type="Proteomes" id="UP000308600">
    <property type="component" value="Unassembled WGS sequence"/>
</dbReference>
<gene>
    <name evidence="1" type="ORF">BDN72DRAFT_221500</name>
</gene>
<sequence>MVSPHGGCAILATSLLVFQPGAAVTKPGSLLVLRQATPPTGSVPPTCQSACAPVLGDGSNNPGVNNCPASQCCTAAFAATFESCILCVGTNAGVTNYTEPQQDLDSFVVQCDQNGFSVPELTLPGQNPDRPLPTGSVVSSTASSGPSESLSSQTPSAASLSSSSAVTPSITAIIPFGSGSPETPVPNTSSQGFRSTFSCFCAIGLVVGILCMV</sequence>
<name>A0ACD3AGL2_9AGAR</name>
<reference evidence="1 2" key="1">
    <citation type="journal article" date="2019" name="Nat. Ecol. Evol.">
        <title>Megaphylogeny resolves global patterns of mushroom evolution.</title>
        <authorList>
            <person name="Varga T."/>
            <person name="Krizsan K."/>
            <person name="Foldi C."/>
            <person name="Dima B."/>
            <person name="Sanchez-Garcia M."/>
            <person name="Sanchez-Ramirez S."/>
            <person name="Szollosi G.J."/>
            <person name="Szarkandi J.G."/>
            <person name="Papp V."/>
            <person name="Albert L."/>
            <person name="Andreopoulos W."/>
            <person name="Angelini C."/>
            <person name="Antonin V."/>
            <person name="Barry K.W."/>
            <person name="Bougher N.L."/>
            <person name="Buchanan P."/>
            <person name="Buyck B."/>
            <person name="Bense V."/>
            <person name="Catcheside P."/>
            <person name="Chovatia M."/>
            <person name="Cooper J."/>
            <person name="Damon W."/>
            <person name="Desjardin D."/>
            <person name="Finy P."/>
            <person name="Geml J."/>
            <person name="Haridas S."/>
            <person name="Hughes K."/>
            <person name="Justo A."/>
            <person name="Karasinski D."/>
            <person name="Kautmanova I."/>
            <person name="Kiss B."/>
            <person name="Kocsube S."/>
            <person name="Kotiranta H."/>
            <person name="LaButti K.M."/>
            <person name="Lechner B.E."/>
            <person name="Liimatainen K."/>
            <person name="Lipzen A."/>
            <person name="Lukacs Z."/>
            <person name="Mihaltcheva S."/>
            <person name="Morgado L.N."/>
            <person name="Niskanen T."/>
            <person name="Noordeloos M.E."/>
            <person name="Ohm R.A."/>
            <person name="Ortiz-Santana B."/>
            <person name="Ovrebo C."/>
            <person name="Racz N."/>
            <person name="Riley R."/>
            <person name="Savchenko A."/>
            <person name="Shiryaev A."/>
            <person name="Soop K."/>
            <person name="Spirin V."/>
            <person name="Szebenyi C."/>
            <person name="Tomsovsky M."/>
            <person name="Tulloss R.E."/>
            <person name="Uehling J."/>
            <person name="Grigoriev I.V."/>
            <person name="Vagvolgyi C."/>
            <person name="Papp T."/>
            <person name="Martin F.M."/>
            <person name="Miettinen O."/>
            <person name="Hibbett D.S."/>
            <person name="Nagy L.G."/>
        </authorList>
    </citation>
    <scope>NUCLEOTIDE SEQUENCE [LARGE SCALE GENOMIC DNA]</scope>
    <source>
        <strain evidence="1 2">NL-1719</strain>
    </source>
</reference>
<evidence type="ECO:0000313" key="1">
    <source>
        <dbReference type="EMBL" id="TFK64892.1"/>
    </source>
</evidence>